<name>A0A1R3IWH6_COCAP</name>
<evidence type="ECO:0000313" key="3">
    <source>
        <dbReference type="Proteomes" id="UP000188268"/>
    </source>
</evidence>
<reference evidence="2 3" key="1">
    <citation type="submission" date="2013-09" db="EMBL/GenBank/DDBJ databases">
        <title>Corchorus capsularis genome sequencing.</title>
        <authorList>
            <person name="Alam M."/>
            <person name="Haque M.S."/>
            <person name="Islam M.S."/>
            <person name="Emdad E.M."/>
            <person name="Islam M.M."/>
            <person name="Ahmed B."/>
            <person name="Halim A."/>
            <person name="Hossen Q.M.M."/>
            <person name="Hossain M.Z."/>
            <person name="Ahmed R."/>
            <person name="Khan M.M."/>
            <person name="Islam R."/>
            <person name="Rashid M.M."/>
            <person name="Khan S.A."/>
            <person name="Rahman M.S."/>
            <person name="Alam M."/>
        </authorList>
    </citation>
    <scope>NUCLEOTIDE SEQUENCE [LARGE SCALE GENOMIC DNA]</scope>
    <source>
        <strain evidence="3">cv. CVL-1</strain>
        <tissue evidence="2">Whole seedling</tissue>
    </source>
</reference>
<protein>
    <submittedName>
        <fullName evidence="2">Uncharacterized protein</fullName>
    </submittedName>
</protein>
<feature type="region of interest" description="Disordered" evidence="1">
    <location>
        <begin position="1"/>
        <end position="21"/>
    </location>
</feature>
<accession>A0A1R3IWH6</accession>
<feature type="compositionally biased region" description="Basic and acidic residues" evidence="1">
    <location>
        <begin position="1"/>
        <end position="11"/>
    </location>
</feature>
<evidence type="ECO:0000313" key="2">
    <source>
        <dbReference type="EMBL" id="OMO86947.1"/>
    </source>
</evidence>
<dbReference type="AlphaFoldDB" id="A0A1R3IWH6"/>
<dbReference type="Proteomes" id="UP000188268">
    <property type="component" value="Unassembled WGS sequence"/>
</dbReference>
<comment type="caution">
    <text evidence="2">The sequence shown here is derived from an EMBL/GenBank/DDBJ whole genome shotgun (WGS) entry which is preliminary data.</text>
</comment>
<gene>
    <name evidence="2" type="ORF">CCACVL1_09373</name>
</gene>
<proteinExistence type="predicted"/>
<organism evidence="2 3">
    <name type="scientific">Corchorus capsularis</name>
    <name type="common">Jute</name>
    <dbReference type="NCBI Taxonomy" id="210143"/>
    <lineage>
        <taxon>Eukaryota</taxon>
        <taxon>Viridiplantae</taxon>
        <taxon>Streptophyta</taxon>
        <taxon>Embryophyta</taxon>
        <taxon>Tracheophyta</taxon>
        <taxon>Spermatophyta</taxon>
        <taxon>Magnoliopsida</taxon>
        <taxon>eudicotyledons</taxon>
        <taxon>Gunneridae</taxon>
        <taxon>Pentapetalae</taxon>
        <taxon>rosids</taxon>
        <taxon>malvids</taxon>
        <taxon>Malvales</taxon>
        <taxon>Malvaceae</taxon>
        <taxon>Grewioideae</taxon>
        <taxon>Apeibeae</taxon>
        <taxon>Corchorus</taxon>
    </lineage>
</organism>
<dbReference type="Gramene" id="OMO86947">
    <property type="protein sequence ID" value="OMO86947"/>
    <property type="gene ID" value="CCACVL1_09373"/>
</dbReference>
<keyword evidence="3" id="KW-1185">Reference proteome</keyword>
<evidence type="ECO:0000256" key="1">
    <source>
        <dbReference type="SAM" id="MobiDB-lite"/>
    </source>
</evidence>
<sequence>MKSEINEREKTIMQSNKKPPPELCIVTTPAASSPDPLLPTIITSSLAIFLNTLVTIYD</sequence>
<dbReference type="EMBL" id="AWWV01009360">
    <property type="protein sequence ID" value="OMO86947.1"/>
    <property type="molecule type" value="Genomic_DNA"/>
</dbReference>